<comment type="caution">
    <text evidence="2">The sequence shown here is derived from an EMBL/GenBank/DDBJ whole genome shotgun (WGS) entry which is preliminary data.</text>
</comment>
<dbReference type="InterPro" id="IPR009003">
    <property type="entry name" value="Peptidase_S1_PA"/>
</dbReference>
<proteinExistence type="predicted"/>
<evidence type="ECO:0000256" key="1">
    <source>
        <dbReference type="SAM" id="SignalP"/>
    </source>
</evidence>
<feature type="chain" id="PRO_5046533860" evidence="1">
    <location>
        <begin position="35"/>
        <end position="391"/>
    </location>
</feature>
<dbReference type="Proteomes" id="UP001499854">
    <property type="component" value="Unassembled WGS sequence"/>
</dbReference>
<dbReference type="InterPro" id="IPR018114">
    <property type="entry name" value="TRYPSIN_HIS"/>
</dbReference>
<feature type="signal peptide" evidence="1">
    <location>
        <begin position="1"/>
        <end position="34"/>
    </location>
</feature>
<name>A0ABP5DIU2_9ACTN</name>
<dbReference type="EMBL" id="BAAAQM010000027">
    <property type="protein sequence ID" value="GAA1980766.1"/>
    <property type="molecule type" value="Genomic_DNA"/>
</dbReference>
<evidence type="ECO:0000313" key="3">
    <source>
        <dbReference type="Proteomes" id="UP001499854"/>
    </source>
</evidence>
<keyword evidence="3" id="KW-1185">Reference proteome</keyword>
<dbReference type="InterPro" id="IPR043504">
    <property type="entry name" value="Peptidase_S1_PA_chymotrypsin"/>
</dbReference>
<dbReference type="PROSITE" id="PS00134">
    <property type="entry name" value="TRYPSIN_HIS"/>
    <property type="match status" value="1"/>
</dbReference>
<dbReference type="Gene3D" id="2.40.10.10">
    <property type="entry name" value="Trypsin-like serine proteases"/>
    <property type="match status" value="2"/>
</dbReference>
<gene>
    <name evidence="2" type="ORF">GCM10009838_47460</name>
</gene>
<evidence type="ECO:0000313" key="2">
    <source>
        <dbReference type="EMBL" id="GAA1980766.1"/>
    </source>
</evidence>
<reference evidence="3" key="1">
    <citation type="journal article" date="2019" name="Int. J. Syst. Evol. Microbiol.">
        <title>The Global Catalogue of Microorganisms (GCM) 10K type strain sequencing project: providing services to taxonomists for standard genome sequencing and annotation.</title>
        <authorList>
            <consortium name="The Broad Institute Genomics Platform"/>
            <consortium name="The Broad Institute Genome Sequencing Center for Infectious Disease"/>
            <person name="Wu L."/>
            <person name="Ma J."/>
        </authorList>
    </citation>
    <scope>NUCLEOTIDE SEQUENCE [LARGE SCALE GENOMIC DNA]</scope>
    <source>
        <strain evidence="3">JCM 16013</strain>
    </source>
</reference>
<organism evidence="2 3">
    <name type="scientific">Catenulispora subtropica</name>
    <dbReference type="NCBI Taxonomy" id="450798"/>
    <lineage>
        <taxon>Bacteria</taxon>
        <taxon>Bacillati</taxon>
        <taxon>Actinomycetota</taxon>
        <taxon>Actinomycetes</taxon>
        <taxon>Catenulisporales</taxon>
        <taxon>Catenulisporaceae</taxon>
        <taxon>Catenulispora</taxon>
    </lineage>
</organism>
<keyword evidence="1" id="KW-0732">Signal</keyword>
<accession>A0ABP5DIU2</accession>
<dbReference type="SUPFAM" id="SSF50494">
    <property type="entry name" value="Trypsin-like serine proteases"/>
    <property type="match status" value="1"/>
</dbReference>
<sequence length="391" mass="40892">MRALLRNVSARVSTLLLAAGATSIGVAAAPAAHADSGAVELPRLVAPGPGFNQSLRAEIGYWTLAKMAAAGLNDDGQDAIPPQSGGDDLSKPWNDGATDGGGLIAHTAGKLFMTLKDVDNGSVHDEACSADVVTGANQSVVVTAAHCLAVHTPFDLGAQYGMGNTLVTNVVFIPGYNGAALPRGTTSTALPGADIAPYGVWGATREWITATWAGSADWALGHDMAALLVANPDDPRPVAQVTGAQQIGFNLPQNQYAYMFGYPQANERNWYWSFNNNGQLASHGVPPALWRSFDGRTLTVTRGRSQADAVYPNDVMDSAQAPGCSGGPWLQNFDPATGTGVQTGVNSRYQDPAQGPSPLGWLVWLQGPQMEATHFGDQEQAVWQAAQNATL</sequence>
<dbReference type="RefSeq" id="WP_344659297.1">
    <property type="nucleotide sequence ID" value="NZ_BAAAQM010000027.1"/>
</dbReference>
<protein>
    <submittedName>
        <fullName evidence="2">Peptidase</fullName>
    </submittedName>
</protein>